<organism evidence="1 2">
    <name type="scientific">Dialister invisus DSM 15470</name>
    <dbReference type="NCBI Taxonomy" id="592028"/>
    <lineage>
        <taxon>Bacteria</taxon>
        <taxon>Bacillati</taxon>
        <taxon>Bacillota</taxon>
        <taxon>Negativicutes</taxon>
        <taxon>Veillonellales</taxon>
        <taxon>Veillonellaceae</taxon>
        <taxon>Dialister</taxon>
    </lineage>
</organism>
<comment type="caution">
    <text evidence="1">The sequence shown here is derived from an EMBL/GenBank/DDBJ whole genome shotgun (WGS) entry which is preliminary data.</text>
</comment>
<name>C9LPC2_9FIRM</name>
<sequence>MQKKYKFKQNKEENKMIRNIGIEEGGRILTDGNRTIKFERVDRGYEMYELSGNRYTRCGIVNADEETENEDLWAMATDELY</sequence>
<proteinExistence type="predicted"/>
<evidence type="ECO:0000313" key="2">
    <source>
        <dbReference type="Proteomes" id="UP000004736"/>
    </source>
</evidence>
<keyword evidence="2" id="KW-1185">Reference proteome</keyword>
<dbReference type="EMBL" id="ACIM02000001">
    <property type="protein sequence ID" value="EEW97408.1"/>
    <property type="molecule type" value="Genomic_DNA"/>
</dbReference>
<protein>
    <submittedName>
        <fullName evidence="1">Uncharacterized protein</fullName>
    </submittedName>
</protein>
<dbReference type="AlphaFoldDB" id="C9LPC2"/>
<dbReference type="HOGENOM" id="CLU_2568339_0_0_9"/>
<accession>C9LPC2</accession>
<dbReference type="STRING" id="592028.GCWU000321_01401"/>
<reference evidence="1" key="1">
    <citation type="submission" date="2009-09" db="EMBL/GenBank/DDBJ databases">
        <authorList>
            <person name="Weinstock G."/>
            <person name="Sodergren E."/>
            <person name="Clifton S."/>
            <person name="Fulton L."/>
            <person name="Fulton B."/>
            <person name="Courtney L."/>
            <person name="Fronick C."/>
            <person name="Harrison M."/>
            <person name="Strong C."/>
            <person name="Farmer C."/>
            <person name="Delahaunty K."/>
            <person name="Markovic C."/>
            <person name="Hall O."/>
            <person name="Minx P."/>
            <person name="Tomlinson C."/>
            <person name="Mitreva M."/>
            <person name="Nelson J."/>
            <person name="Hou S."/>
            <person name="Wollam A."/>
            <person name="Pepin K.H."/>
            <person name="Johnson M."/>
            <person name="Bhonagiri V."/>
            <person name="Nash W.E."/>
            <person name="Warren W."/>
            <person name="Chinwalla A."/>
            <person name="Mardis E.R."/>
            <person name="Wilson R.K."/>
        </authorList>
    </citation>
    <scope>NUCLEOTIDE SEQUENCE [LARGE SCALE GENOMIC DNA]</scope>
    <source>
        <strain evidence="1">DSM 15470</strain>
    </source>
</reference>
<dbReference type="Proteomes" id="UP000004736">
    <property type="component" value="Unassembled WGS sequence"/>
</dbReference>
<gene>
    <name evidence="1" type="ORF">GCWU000321_01401</name>
</gene>
<evidence type="ECO:0000313" key="1">
    <source>
        <dbReference type="EMBL" id="EEW97408.1"/>
    </source>
</evidence>